<dbReference type="SUPFAM" id="SSF161098">
    <property type="entry name" value="MetI-like"/>
    <property type="match status" value="1"/>
</dbReference>
<keyword evidence="10" id="KW-0997">Cell inner membrane</keyword>
<reference evidence="13" key="1">
    <citation type="journal article" date="2019" name="Int. J. Syst. Evol. Microbiol.">
        <title>The Global Catalogue of Microorganisms (GCM) 10K type strain sequencing project: providing services to taxonomists for standard genome sequencing and annotation.</title>
        <authorList>
            <consortium name="The Broad Institute Genomics Platform"/>
            <consortium name="The Broad Institute Genome Sequencing Center for Infectious Disease"/>
            <person name="Wu L."/>
            <person name="Ma J."/>
        </authorList>
    </citation>
    <scope>NUCLEOTIDE SEQUENCE [LARGE SCALE GENOMIC DNA]</scope>
    <source>
        <strain evidence="13">CGMCC 1.12478</strain>
    </source>
</reference>
<dbReference type="PROSITE" id="PS50928">
    <property type="entry name" value="ABC_TM1"/>
    <property type="match status" value="1"/>
</dbReference>
<comment type="similarity">
    <text evidence="9">Belongs to the binding-protein-dependent transport system permease family.</text>
</comment>
<dbReference type="Gene3D" id="1.10.3720.10">
    <property type="entry name" value="MetI-like"/>
    <property type="match status" value="1"/>
</dbReference>
<evidence type="ECO:0000256" key="9">
    <source>
        <dbReference type="RuleBase" id="RU363032"/>
    </source>
</evidence>
<evidence type="ECO:0000256" key="2">
    <source>
        <dbReference type="ARBA" id="ARBA00011557"/>
    </source>
</evidence>
<gene>
    <name evidence="10 12" type="primary">ugpE</name>
    <name evidence="12" type="ORF">GCM10011363_34100</name>
</gene>
<dbReference type="PANTHER" id="PTHR43744:SF8">
    <property type="entry name" value="SN-GLYCEROL-3-PHOSPHATE TRANSPORT SYSTEM PERMEASE PROTEIN UGPE"/>
    <property type="match status" value="1"/>
</dbReference>
<evidence type="ECO:0000256" key="10">
    <source>
        <dbReference type="RuleBase" id="RU363056"/>
    </source>
</evidence>
<feature type="transmembrane region" description="Helical" evidence="9">
    <location>
        <begin position="105"/>
        <end position="129"/>
    </location>
</feature>
<keyword evidence="8 9" id="KW-0472">Membrane</keyword>
<keyword evidence="7 9" id="KW-1133">Transmembrane helix</keyword>
<organism evidence="12 13">
    <name type="scientific">Marivita lacus</name>
    <dbReference type="NCBI Taxonomy" id="1323742"/>
    <lineage>
        <taxon>Bacteria</taxon>
        <taxon>Pseudomonadati</taxon>
        <taxon>Pseudomonadota</taxon>
        <taxon>Alphaproteobacteria</taxon>
        <taxon>Rhodobacterales</taxon>
        <taxon>Roseobacteraceae</taxon>
        <taxon>Marivita</taxon>
    </lineage>
</organism>
<evidence type="ECO:0000256" key="4">
    <source>
        <dbReference type="ARBA" id="ARBA00022448"/>
    </source>
</evidence>
<dbReference type="PANTHER" id="PTHR43744">
    <property type="entry name" value="ABC TRANSPORTER PERMEASE PROTEIN MG189-RELATED-RELATED"/>
    <property type="match status" value="1"/>
</dbReference>
<keyword evidence="13" id="KW-1185">Reference proteome</keyword>
<evidence type="ECO:0000313" key="13">
    <source>
        <dbReference type="Proteomes" id="UP000645462"/>
    </source>
</evidence>
<comment type="function">
    <text evidence="10">Part of the ABC transporter complex UgpBAEC involved in sn-glycerol-3-phosphate (G3P) import. Probably responsible for the translocation of the substrate across the membrane.</text>
</comment>
<dbReference type="Pfam" id="PF00528">
    <property type="entry name" value="BPD_transp_1"/>
    <property type="match status" value="1"/>
</dbReference>
<feature type="transmembrane region" description="Helical" evidence="9">
    <location>
        <begin position="37"/>
        <end position="61"/>
    </location>
</feature>
<feature type="transmembrane region" description="Helical" evidence="9">
    <location>
        <begin position="240"/>
        <end position="263"/>
    </location>
</feature>
<dbReference type="InterPro" id="IPR035906">
    <property type="entry name" value="MetI-like_sf"/>
</dbReference>
<keyword evidence="6 9" id="KW-0812">Transmembrane</keyword>
<evidence type="ECO:0000313" key="12">
    <source>
        <dbReference type="EMBL" id="GGC14752.1"/>
    </source>
</evidence>
<evidence type="ECO:0000256" key="3">
    <source>
        <dbReference type="ARBA" id="ARBA00020515"/>
    </source>
</evidence>
<feature type="transmembrane region" description="Helical" evidence="9">
    <location>
        <begin position="136"/>
        <end position="154"/>
    </location>
</feature>
<accession>A0ABQ1L1N0</accession>
<dbReference type="Proteomes" id="UP000645462">
    <property type="component" value="Unassembled WGS sequence"/>
</dbReference>
<evidence type="ECO:0000256" key="1">
    <source>
        <dbReference type="ARBA" id="ARBA00004651"/>
    </source>
</evidence>
<evidence type="ECO:0000256" key="7">
    <source>
        <dbReference type="ARBA" id="ARBA00022989"/>
    </source>
</evidence>
<feature type="transmembrane region" description="Helical" evidence="9">
    <location>
        <begin position="198"/>
        <end position="219"/>
    </location>
</feature>
<protein>
    <recommendedName>
        <fullName evidence="3 10">sn-glycerol-3-phosphate transport system permease protein UgpE</fullName>
    </recommendedName>
</protein>
<evidence type="ECO:0000256" key="8">
    <source>
        <dbReference type="ARBA" id="ARBA00023136"/>
    </source>
</evidence>
<proteinExistence type="inferred from homology"/>
<evidence type="ECO:0000256" key="6">
    <source>
        <dbReference type="ARBA" id="ARBA00022692"/>
    </source>
</evidence>
<dbReference type="InterPro" id="IPR000515">
    <property type="entry name" value="MetI-like"/>
</dbReference>
<feature type="domain" description="ABC transmembrane type-1" evidence="11">
    <location>
        <begin position="101"/>
        <end position="325"/>
    </location>
</feature>
<evidence type="ECO:0000256" key="5">
    <source>
        <dbReference type="ARBA" id="ARBA00022475"/>
    </source>
</evidence>
<comment type="subcellular location">
    <subcellularLocation>
        <location evidence="10">Cell inner membrane</location>
        <topology evidence="10">Multi-pass membrane protein</topology>
    </subcellularLocation>
    <subcellularLocation>
        <location evidence="1 9">Cell membrane</location>
        <topology evidence="1 9">Multi-pass membrane protein</topology>
    </subcellularLocation>
</comment>
<keyword evidence="5 10" id="KW-1003">Cell membrane</keyword>
<comment type="caution">
    <text evidence="12">The sequence shown here is derived from an EMBL/GenBank/DDBJ whole genome shotgun (WGS) entry which is preliminary data.</text>
</comment>
<name>A0ABQ1L1N0_9RHOB</name>
<feature type="transmembrane region" description="Helical" evidence="9">
    <location>
        <begin position="304"/>
        <end position="325"/>
    </location>
</feature>
<dbReference type="CDD" id="cd06261">
    <property type="entry name" value="TM_PBP2"/>
    <property type="match status" value="1"/>
</dbReference>
<keyword evidence="4 9" id="KW-0813">Transport</keyword>
<comment type="subunit">
    <text evidence="2 10">The complex is composed of two ATP-binding proteins (UgpC), two transmembrane proteins (UgpA and UgpE) and a solute-binding protein (UgpB).</text>
</comment>
<sequence>MTQADLPLASAVRDPDARIASPLRKRRAPGMVENTPLLNILTHLILLSGMIILLFPMYLVFNAATLSLQEVNAQPAHLLPGDQFWNNIREAWVTRDFGQKFLNSLIVALGVVTGKIFIACITAFGLVFFDHRLRMPIFWAVFITLMLPLEVRIVPTYAVAANALQPFQTILDWTGISWLIRTVSGIEVALEWNMLNSYTGLIVPLIATATGTFLYRQFFLTIPDELVEAAKMDGAGPLRFLAEILVPLSRTNIAALATIMFVYSWNQYLWPLLIITDPSYSVVAVELGKLVPDTNTTGGAIPNWHIAMAGTLIVTVPPVIVVIFMQRWFVRGLINTDK</sequence>
<dbReference type="EMBL" id="BMFC01000010">
    <property type="protein sequence ID" value="GGC14752.1"/>
    <property type="molecule type" value="Genomic_DNA"/>
</dbReference>
<evidence type="ECO:0000259" key="11">
    <source>
        <dbReference type="PROSITE" id="PS50928"/>
    </source>
</evidence>